<dbReference type="OrthoDB" id="1747031at2759"/>
<feature type="repeat" description="Solcar" evidence="10">
    <location>
        <begin position="237"/>
        <end position="335"/>
    </location>
</feature>
<dbReference type="Gene3D" id="1.50.40.10">
    <property type="entry name" value="Mitochondrial carrier domain"/>
    <property type="match status" value="1"/>
</dbReference>
<sequence>MPENRATTNGDNSISIFQQILASSVGAIITSLLMTPFDVVKIRLQQQAHPFVKGSCFLYSNGLMDHLCTACVNSVAKESCEWFQRPSNFTGTKDAFMKITKNEGIRSLWSGLSPTLVMAVPATVLYFSLYENVLDWIRKSYEGNFWSPMIAGSAARLASTTVVSPLEMVRTKMQSERLTYYEINVLMKRSLRLEGWRSFWRGWSPTIMRDLPFSAIYWSSYESSKSQILEWFHWKNTSFSISCLCGGLSGSIAATLTLPFDVIKTHRQITLGQLYGNNSCKTGGNKFNASTFGIMREIVEENGLKALFTGLAPRIAKVAPACAIMIGSYEYAKLLFAKSNK</sequence>
<gene>
    <name evidence="13" type="ORF">DME_LOCUS3746</name>
</gene>
<comment type="subcellular location">
    <subcellularLocation>
        <location evidence="1">Mitochondrion inner membrane</location>
        <topology evidence="1">Multi-pass membrane protein</topology>
    </subcellularLocation>
</comment>
<dbReference type="STRING" id="318479.A0A0N4UQF9"/>
<evidence type="ECO:0000256" key="12">
    <source>
        <dbReference type="SAM" id="Phobius"/>
    </source>
</evidence>
<protein>
    <submittedName>
        <fullName evidence="16">Solute carrier family 25 member 40</fullName>
    </submittedName>
</protein>
<evidence type="ECO:0000313" key="15">
    <source>
        <dbReference type="Proteomes" id="UP000274756"/>
    </source>
</evidence>
<evidence type="ECO:0000256" key="7">
    <source>
        <dbReference type="ARBA" id="ARBA00022989"/>
    </source>
</evidence>
<keyword evidence="5" id="KW-0677">Repeat</keyword>
<dbReference type="InterPro" id="IPR045315">
    <property type="entry name" value="Mtm1-like"/>
</dbReference>
<evidence type="ECO:0000256" key="1">
    <source>
        <dbReference type="ARBA" id="ARBA00004448"/>
    </source>
</evidence>
<evidence type="ECO:0000256" key="5">
    <source>
        <dbReference type="ARBA" id="ARBA00022737"/>
    </source>
</evidence>
<organism evidence="14 16">
    <name type="scientific">Dracunculus medinensis</name>
    <name type="common">Guinea worm</name>
    <dbReference type="NCBI Taxonomy" id="318479"/>
    <lineage>
        <taxon>Eukaryota</taxon>
        <taxon>Metazoa</taxon>
        <taxon>Ecdysozoa</taxon>
        <taxon>Nematoda</taxon>
        <taxon>Chromadorea</taxon>
        <taxon>Rhabditida</taxon>
        <taxon>Spirurina</taxon>
        <taxon>Dracunculoidea</taxon>
        <taxon>Dracunculidae</taxon>
        <taxon>Dracunculus</taxon>
    </lineage>
</organism>
<reference evidence="16" key="1">
    <citation type="submission" date="2017-02" db="UniProtKB">
        <authorList>
            <consortium name="WormBaseParasite"/>
        </authorList>
    </citation>
    <scope>IDENTIFICATION</scope>
</reference>
<evidence type="ECO:0000256" key="11">
    <source>
        <dbReference type="RuleBase" id="RU000488"/>
    </source>
</evidence>
<keyword evidence="6" id="KW-0999">Mitochondrion inner membrane</keyword>
<evidence type="ECO:0000256" key="9">
    <source>
        <dbReference type="ARBA" id="ARBA00023136"/>
    </source>
</evidence>
<comment type="similarity">
    <text evidence="2 11">Belongs to the mitochondrial carrier (TC 2.A.29) family.</text>
</comment>
<evidence type="ECO:0000256" key="4">
    <source>
        <dbReference type="ARBA" id="ARBA00022692"/>
    </source>
</evidence>
<dbReference type="PANTHER" id="PTHR45760:SF2">
    <property type="entry name" value="FI19922P1-RELATED"/>
    <property type="match status" value="1"/>
</dbReference>
<keyword evidence="4 10" id="KW-0812">Transmembrane</keyword>
<dbReference type="InterPro" id="IPR018108">
    <property type="entry name" value="MCP_transmembrane"/>
</dbReference>
<proteinExistence type="inferred from homology"/>
<dbReference type="Proteomes" id="UP000038040">
    <property type="component" value="Unplaced"/>
</dbReference>
<dbReference type="InterPro" id="IPR023395">
    <property type="entry name" value="MCP_dom_sf"/>
</dbReference>
<feature type="transmembrane region" description="Helical" evidence="12">
    <location>
        <begin position="107"/>
        <end position="129"/>
    </location>
</feature>
<dbReference type="PROSITE" id="PS50920">
    <property type="entry name" value="SOLCAR"/>
    <property type="match status" value="3"/>
</dbReference>
<feature type="repeat" description="Solcar" evidence="10">
    <location>
        <begin position="143"/>
        <end position="227"/>
    </location>
</feature>
<reference evidence="13 15" key="2">
    <citation type="submission" date="2018-11" db="EMBL/GenBank/DDBJ databases">
        <authorList>
            <consortium name="Pathogen Informatics"/>
        </authorList>
    </citation>
    <scope>NUCLEOTIDE SEQUENCE [LARGE SCALE GENOMIC DNA]</scope>
</reference>
<evidence type="ECO:0000256" key="3">
    <source>
        <dbReference type="ARBA" id="ARBA00022448"/>
    </source>
</evidence>
<dbReference type="GO" id="GO:1990542">
    <property type="term" value="P:mitochondrial transmembrane transport"/>
    <property type="evidence" value="ECO:0007669"/>
    <property type="project" value="InterPro"/>
</dbReference>
<evidence type="ECO:0000313" key="13">
    <source>
        <dbReference type="EMBL" id="VDN53773.1"/>
    </source>
</evidence>
<keyword evidence="7 12" id="KW-1133">Transmembrane helix</keyword>
<dbReference type="GO" id="GO:0005743">
    <property type="term" value="C:mitochondrial inner membrane"/>
    <property type="evidence" value="ECO:0007669"/>
    <property type="project" value="UniProtKB-SubCell"/>
</dbReference>
<feature type="repeat" description="Solcar" evidence="10">
    <location>
        <begin position="14"/>
        <end position="136"/>
    </location>
</feature>
<evidence type="ECO:0000256" key="6">
    <source>
        <dbReference type="ARBA" id="ARBA00022792"/>
    </source>
</evidence>
<evidence type="ECO:0000256" key="8">
    <source>
        <dbReference type="ARBA" id="ARBA00023128"/>
    </source>
</evidence>
<accession>A0A0N4UQF9</accession>
<dbReference type="Proteomes" id="UP000274756">
    <property type="component" value="Unassembled WGS sequence"/>
</dbReference>
<evidence type="ECO:0000256" key="2">
    <source>
        <dbReference type="ARBA" id="ARBA00006375"/>
    </source>
</evidence>
<dbReference type="WBParaSite" id="DME_0001024501-mRNA-1">
    <property type="protein sequence ID" value="DME_0001024501-mRNA-1"/>
    <property type="gene ID" value="DME_0001024501"/>
</dbReference>
<keyword evidence="9 10" id="KW-0472">Membrane</keyword>
<dbReference type="Pfam" id="PF00153">
    <property type="entry name" value="Mito_carr"/>
    <property type="match status" value="3"/>
</dbReference>
<keyword evidence="15" id="KW-1185">Reference proteome</keyword>
<evidence type="ECO:0000313" key="16">
    <source>
        <dbReference type="WBParaSite" id="DME_0001024501-mRNA-1"/>
    </source>
</evidence>
<name>A0A0N4UQF9_DRAME</name>
<dbReference type="PANTHER" id="PTHR45760">
    <property type="entry name" value="FI19922P1-RELATED"/>
    <property type="match status" value="1"/>
</dbReference>
<evidence type="ECO:0000313" key="14">
    <source>
        <dbReference type="Proteomes" id="UP000038040"/>
    </source>
</evidence>
<keyword evidence="3 11" id="KW-0813">Transport</keyword>
<dbReference type="AlphaFoldDB" id="A0A0N4UQF9"/>
<evidence type="ECO:0000256" key="10">
    <source>
        <dbReference type="PROSITE-ProRule" id="PRU00282"/>
    </source>
</evidence>
<dbReference type="SUPFAM" id="SSF103506">
    <property type="entry name" value="Mitochondrial carrier"/>
    <property type="match status" value="1"/>
</dbReference>
<feature type="transmembrane region" description="Helical" evidence="12">
    <location>
        <begin position="20"/>
        <end position="40"/>
    </location>
</feature>
<keyword evidence="8" id="KW-0496">Mitochondrion</keyword>
<dbReference type="EMBL" id="UYYG01000178">
    <property type="protein sequence ID" value="VDN53773.1"/>
    <property type="molecule type" value="Genomic_DNA"/>
</dbReference>